<dbReference type="Proteomes" id="UP000250266">
    <property type="component" value="Unassembled WGS sequence"/>
</dbReference>
<accession>A0A8E2J8L1</accession>
<feature type="compositionally biased region" description="Basic and acidic residues" evidence="1">
    <location>
        <begin position="344"/>
        <end position="355"/>
    </location>
</feature>
<feature type="region of interest" description="Disordered" evidence="1">
    <location>
        <begin position="315"/>
        <end position="355"/>
    </location>
</feature>
<dbReference type="AlphaFoldDB" id="A0A8E2J8L1"/>
<evidence type="ECO:0000313" key="4">
    <source>
        <dbReference type="Proteomes" id="UP000250266"/>
    </source>
</evidence>
<evidence type="ECO:0000256" key="1">
    <source>
        <dbReference type="SAM" id="MobiDB-lite"/>
    </source>
</evidence>
<dbReference type="EMBL" id="KV746369">
    <property type="protein sequence ID" value="OCK72829.1"/>
    <property type="molecule type" value="Genomic_DNA"/>
</dbReference>
<dbReference type="OrthoDB" id="5426775at2759"/>
<reference evidence="3 4" key="1">
    <citation type="journal article" date="2016" name="Nat. Commun.">
        <title>Ectomycorrhizal ecology is imprinted in the genome of the dominant symbiotic fungus Cenococcum geophilum.</title>
        <authorList>
            <consortium name="DOE Joint Genome Institute"/>
            <person name="Peter M."/>
            <person name="Kohler A."/>
            <person name="Ohm R.A."/>
            <person name="Kuo A."/>
            <person name="Krutzmann J."/>
            <person name="Morin E."/>
            <person name="Arend M."/>
            <person name="Barry K.W."/>
            <person name="Binder M."/>
            <person name="Choi C."/>
            <person name="Clum A."/>
            <person name="Copeland A."/>
            <person name="Grisel N."/>
            <person name="Haridas S."/>
            <person name="Kipfer T."/>
            <person name="LaButti K."/>
            <person name="Lindquist E."/>
            <person name="Lipzen A."/>
            <person name="Maire R."/>
            <person name="Meier B."/>
            <person name="Mihaltcheva S."/>
            <person name="Molinier V."/>
            <person name="Murat C."/>
            <person name="Poggeler S."/>
            <person name="Quandt C.A."/>
            <person name="Sperisen C."/>
            <person name="Tritt A."/>
            <person name="Tisserant E."/>
            <person name="Crous P.W."/>
            <person name="Henrissat B."/>
            <person name="Nehls U."/>
            <person name="Egli S."/>
            <person name="Spatafora J.W."/>
            <person name="Grigoriev I.V."/>
            <person name="Martin F.M."/>
        </authorList>
    </citation>
    <scope>NUCLEOTIDE SEQUENCE [LARGE SCALE GENOMIC DNA]</scope>
    <source>
        <strain evidence="3 4">CBS 459.81</strain>
    </source>
</reference>
<dbReference type="Pfam" id="PF25545">
    <property type="entry name" value="DUF7924"/>
    <property type="match status" value="1"/>
</dbReference>
<protein>
    <recommendedName>
        <fullName evidence="2">DUF7924 domain-containing protein</fullName>
    </recommendedName>
</protein>
<dbReference type="PANTHER" id="PTHR42470:SF1">
    <property type="entry name" value="VAST DOMAIN-CONTAINING PROTEIN"/>
    <property type="match status" value="1"/>
</dbReference>
<dbReference type="PANTHER" id="PTHR42470">
    <property type="entry name" value="VAST DOMAIN-CONTAINING PROTEIN"/>
    <property type="match status" value="1"/>
</dbReference>
<name>A0A8E2J8L1_9PEZI</name>
<keyword evidence="4" id="KW-1185">Reference proteome</keyword>
<proteinExistence type="predicted"/>
<feature type="domain" description="DUF7924" evidence="2">
    <location>
        <begin position="123"/>
        <end position="295"/>
    </location>
</feature>
<sequence length="355" mass="40156">MPSSPSRKSRSPEKSTTADKMDAKDKLQLFSIFYEERATIPSILEQHISNLRKPRQASSPNAKQIQETAPVARLRSEQDGIDILEEVLLLRPATKGGIPCVERAAKPNLSAHFLPPATSFVAESLRLETPQPDHCFGYLPSKKARPARLKAPFTIEEENIINRFTLTTELYFPFLTAQWKSPAKGQTHHQAIPQGARDGSTIVNYLHQFYATARPTQAPSLVETCHFSATTDMRSIILWVHWREQDEDGNVSYHMEQVESGMLDKERDIKEIRAILRNLQDHALGDRLQGIKEMLPAFWEHFAKPGPVQTATVVSSSSGIDNIPMLHRPTPSSGTLEPVRKRRREEDKRIPEDEQ</sequence>
<evidence type="ECO:0000259" key="2">
    <source>
        <dbReference type="Pfam" id="PF25545"/>
    </source>
</evidence>
<evidence type="ECO:0000313" key="3">
    <source>
        <dbReference type="EMBL" id="OCK72829.1"/>
    </source>
</evidence>
<organism evidence="3 4">
    <name type="scientific">Lepidopterella palustris CBS 459.81</name>
    <dbReference type="NCBI Taxonomy" id="1314670"/>
    <lineage>
        <taxon>Eukaryota</taxon>
        <taxon>Fungi</taxon>
        <taxon>Dikarya</taxon>
        <taxon>Ascomycota</taxon>
        <taxon>Pezizomycotina</taxon>
        <taxon>Dothideomycetes</taxon>
        <taxon>Pleosporomycetidae</taxon>
        <taxon>Mytilinidiales</taxon>
        <taxon>Argynnaceae</taxon>
        <taxon>Lepidopterella</taxon>
    </lineage>
</organism>
<dbReference type="InterPro" id="IPR057684">
    <property type="entry name" value="DUF7924"/>
</dbReference>
<feature type="compositionally biased region" description="Basic and acidic residues" evidence="1">
    <location>
        <begin position="10"/>
        <end position="22"/>
    </location>
</feature>
<feature type="region of interest" description="Disordered" evidence="1">
    <location>
        <begin position="1"/>
        <end position="22"/>
    </location>
</feature>
<gene>
    <name evidence="3" type="ORF">K432DRAFT_314713</name>
</gene>